<comment type="caution">
    <text evidence="1">The sequence shown here is derived from an EMBL/GenBank/DDBJ whole genome shotgun (WGS) entry which is preliminary data.</text>
</comment>
<proteinExistence type="predicted"/>
<evidence type="ECO:0000313" key="2">
    <source>
        <dbReference type="Proteomes" id="UP001152795"/>
    </source>
</evidence>
<keyword evidence="2" id="KW-1185">Reference proteome</keyword>
<sequence>MSLKKKSFGSEIKRLASERKRRRERNEILIAREYMEKEIVEDGCFCVGEVDDIGRGKPEEAVRRLREYAELRNRILLKIEEALIEAREVIRREVRPKPMNVKQLKLILRKVCAYFDYLPRRSHLLE</sequence>
<name>A0A7D9LND5_PARCT</name>
<organism evidence="1 2">
    <name type="scientific">Paramuricea clavata</name>
    <name type="common">Red gorgonian</name>
    <name type="synonym">Violescent sea-whip</name>
    <dbReference type="NCBI Taxonomy" id="317549"/>
    <lineage>
        <taxon>Eukaryota</taxon>
        <taxon>Metazoa</taxon>
        <taxon>Cnidaria</taxon>
        <taxon>Anthozoa</taxon>
        <taxon>Octocorallia</taxon>
        <taxon>Malacalcyonacea</taxon>
        <taxon>Plexauridae</taxon>
        <taxon>Paramuricea</taxon>
    </lineage>
</organism>
<dbReference type="EMBL" id="CACRXK020021199">
    <property type="protein sequence ID" value="CAB4035603.1"/>
    <property type="molecule type" value="Genomic_DNA"/>
</dbReference>
<dbReference type="AlphaFoldDB" id="A0A7D9LND5"/>
<accession>A0A7D9LND5</accession>
<reference evidence="1" key="1">
    <citation type="submission" date="2020-04" db="EMBL/GenBank/DDBJ databases">
        <authorList>
            <person name="Alioto T."/>
            <person name="Alioto T."/>
            <person name="Gomez Garrido J."/>
        </authorList>
    </citation>
    <scope>NUCLEOTIDE SEQUENCE</scope>
    <source>
        <strain evidence="1">A484AB</strain>
    </source>
</reference>
<evidence type="ECO:0000313" key="1">
    <source>
        <dbReference type="EMBL" id="CAB4035603.1"/>
    </source>
</evidence>
<dbReference type="Proteomes" id="UP001152795">
    <property type="component" value="Unassembled WGS sequence"/>
</dbReference>
<protein>
    <submittedName>
        <fullName evidence="1">Uncharacterized protein</fullName>
    </submittedName>
</protein>
<gene>
    <name evidence="1" type="ORF">PACLA_8A083994</name>
</gene>